<protein>
    <submittedName>
        <fullName evidence="1">Uncharacterized protein</fullName>
    </submittedName>
</protein>
<evidence type="ECO:0000313" key="1">
    <source>
        <dbReference type="EMBL" id="KKN77904.1"/>
    </source>
</evidence>
<sequence length="39" mass="4515">MTDDEPRPARDVPPGASWAFREHRTMAQVMEAEEMRDVV</sequence>
<gene>
    <name evidence="1" type="ORF">LCGC14_0354690</name>
</gene>
<dbReference type="EMBL" id="LAZR01000271">
    <property type="protein sequence ID" value="KKN77904.1"/>
    <property type="molecule type" value="Genomic_DNA"/>
</dbReference>
<dbReference type="AlphaFoldDB" id="A0A0F9TF81"/>
<reference evidence="1" key="1">
    <citation type="journal article" date="2015" name="Nature">
        <title>Complex archaea that bridge the gap between prokaryotes and eukaryotes.</title>
        <authorList>
            <person name="Spang A."/>
            <person name="Saw J.H."/>
            <person name="Jorgensen S.L."/>
            <person name="Zaremba-Niedzwiedzka K."/>
            <person name="Martijn J."/>
            <person name="Lind A.E."/>
            <person name="van Eijk R."/>
            <person name="Schleper C."/>
            <person name="Guy L."/>
            <person name="Ettema T.J."/>
        </authorList>
    </citation>
    <scope>NUCLEOTIDE SEQUENCE</scope>
</reference>
<name>A0A0F9TF81_9ZZZZ</name>
<comment type="caution">
    <text evidence="1">The sequence shown here is derived from an EMBL/GenBank/DDBJ whole genome shotgun (WGS) entry which is preliminary data.</text>
</comment>
<accession>A0A0F9TF81</accession>
<proteinExistence type="predicted"/>
<organism evidence="1">
    <name type="scientific">marine sediment metagenome</name>
    <dbReference type="NCBI Taxonomy" id="412755"/>
    <lineage>
        <taxon>unclassified sequences</taxon>
        <taxon>metagenomes</taxon>
        <taxon>ecological metagenomes</taxon>
    </lineage>
</organism>